<dbReference type="STRING" id="1522189.A0A316VW91"/>
<evidence type="ECO:0000313" key="6">
    <source>
        <dbReference type="Proteomes" id="UP000245783"/>
    </source>
</evidence>
<dbReference type="SUPFAM" id="SSF50969">
    <property type="entry name" value="YVTN repeat-like/Quinoprotein amine dehydrogenase"/>
    <property type="match status" value="1"/>
</dbReference>
<feature type="compositionally biased region" description="Low complexity" evidence="1">
    <location>
        <begin position="179"/>
        <end position="192"/>
    </location>
</feature>
<dbReference type="Pfam" id="PF17748">
    <property type="entry name" value="VID27_N"/>
    <property type="match status" value="1"/>
</dbReference>
<dbReference type="GO" id="GO:0005634">
    <property type="term" value="C:nucleus"/>
    <property type="evidence" value="ECO:0007669"/>
    <property type="project" value="TreeGrafter"/>
</dbReference>
<evidence type="ECO:0000256" key="1">
    <source>
        <dbReference type="SAM" id="MobiDB-lite"/>
    </source>
</evidence>
<evidence type="ECO:0000313" key="5">
    <source>
        <dbReference type="EMBL" id="PWN41709.1"/>
    </source>
</evidence>
<dbReference type="PANTHER" id="PTHR31913:SF0">
    <property type="entry name" value="VACUOLAR IMPORT AND DEGRADATION PROTEIN 27"/>
    <property type="match status" value="1"/>
</dbReference>
<dbReference type="AlphaFoldDB" id="A0A316VW91"/>
<feature type="domain" description="Vid27 N-terminal" evidence="4">
    <location>
        <begin position="32"/>
        <end position="152"/>
    </location>
</feature>
<dbReference type="Proteomes" id="UP000245783">
    <property type="component" value="Unassembled WGS sequence"/>
</dbReference>
<feature type="region of interest" description="Disordered" evidence="1">
    <location>
        <begin position="791"/>
        <end position="817"/>
    </location>
</feature>
<evidence type="ECO:0000259" key="2">
    <source>
        <dbReference type="Pfam" id="PF08553"/>
    </source>
</evidence>
<proteinExistence type="predicted"/>
<dbReference type="InterPro" id="IPR040768">
    <property type="entry name" value="Vid27_PH"/>
</dbReference>
<feature type="region of interest" description="Disordered" evidence="1">
    <location>
        <begin position="402"/>
        <end position="450"/>
    </location>
</feature>
<dbReference type="OrthoDB" id="10251113at2759"/>
<accession>A0A316VW91</accession>
<dbReference type="EMBL" id="KZ819388">
    <property type="protein sequence ID" value="PWN41709.1"/>
    <property type="molecule type" value="Genomic_DNA"/>
</dbReference>
<keyword evidence="6" id="KW-1185">Reference proteome</keyword>
<dbReference type="GeneID" id="37037541"/>
<dbReference type="FunCoup" id="A0A316VW91">
    <property type="interactions" value="167"/>
</dbReference>
<dbReference type="PANTHER" id="PTHR31913">
    <property type="entry name" value="VACUOLAR IMPORT AND DEGRADATION PROTEIN 27"/>
    <property type="match status" value="1"/>
</dbReference>
<feature type="compositionally biased region" description="Basic and acidic residues" evidence="1">
    <location>
        <begin position="410"/>
        <end position="421"/>
    </location>
</feature>
<dbReference type="GO" id="GO:0005737">
    <property type="term" value="C:cytoplasm"/>
    <property type="evidence" value="ECO:0007669"/>
    <property type="project" value="TreeGrafter"/>
</dbReference>
<dbReference type="Pfam" id="PF08553">
    <property type="entry name" value="VID27"/>
    <property type="match status" value="1"/>
</dbReference>
<feature type="domain" description="Vacuolar import/degradation Vid27 C-terminal" evidence="2">
    <location>
        <begin position="462"/>
        <end position="808"/>
    </location>
</feature>
<protein>
    <submittedName>
        <fullName evidence="5">VID27-domain-containing protein</fullName>
    </submittedName>
</protein>
<dbReference type="InterPro" id="IPR040458">
    <property type="entry name" value="Vid27"/>
</dbReference>
<sequence length="817" mass="89869">MFRRIFGGGAGGEKSEDVARLDKASSFSEIDHGARKVVYESARALIRKTTQEHDYQLVVLDATDESDLEEQSYLLSKEIHFQLLPAGAAGSPIFTWLDLAAESKSIKVAELTAGDQSQMLALHQFELAVIQCVWSRANQQSWDAATDEQLDAVKKEMSAVPASRGGKGSRVSAGASGQASERSAEALASSVSGMRVGSKRRNAASNMQPKAKPGRKGKKSAKKVDEGGNVESATSATTSSQQEQQEQRAGSISPVDTFEDAEQGADTVPLITTTADLYIYDPDQGLFMTREKGVTAEVFESGRFLYSLLVSTPDKVWVEQPMTAEMNMSFAAREKSAVWNFFDSDRACYSWLLRFSDADRFDEFQRGFARLLWEALNEDKWEKAKVEEQKYVIGAYDEDAVMSDAQQSDGDDRSETERAVRDDDEEDEVAAALGEEEEEEPDAGNIGDQLDRMPIAADDHDSNSRLAVGYKFDRSFVVRGNRIGVFKHNEDDQLEFATTIDHIATPKGRQFNPGKVLLHDQDSAMVLMDPSNAHAVYKMDLEYGKVVEEWKVHDDVQVENVVPHSKYAQTTAEQTLVGHSHNGIYRIDPRLAGLKLVDGDFKQYATKNDFSAAATDEKGRLAIASNKGDIRLFDKIGKNAKTALPALGDPILGVDVTADGRYVVATCKTYLLLIDTLIGDGKYRGELGFDRAFPAASKPIPRRLQLKPHHVAYMDQEVSFTPAKFDTPIDGGETSIVSATGAYVVSWPLERVKRGKVDGYTLRKLADQVVEDSFAFGSSDNIIVAMPQDVQRQTKGELRKPTRSSLAGGARSSGRYS</sequence>
<dbReference type="InterPro" id="IPR040979">
    <property type="entry name" value="Vid27_N"/>
</dbReference>
<reference evidence="5 6" key="1">
    <citation type="journal article" date="2018" name="Mol. Biol. Evol.">
        <title>Broad Genomic Sampling Reveals a Smut Pathogenic Ancestry of the Fungal Clade Ustilaginomycotina.</title>
        <authorList>
            <person name="Kijpornyongpan T."/>
            <person name="Mondo S.J."/>
            <person name="Barry K."/>
            <person name="Sandor L."/>
            <person name="Lee J."/>
            <person name="Lipzen A."/>
            <person name="Pangilinan J."/>
            <person name="LaButti K."/>
            <person name="Hainaut M."/>
            <person name="Henrissat B."/>
            <person name="Grigoriev I.V."/>
            <person name="Spatafora J.W."/>
            <person name="Aime M.C."/>
        </authorList>
    </citation>
    <scope>NUCLEOTIDE SEQUENCE [LARGE SCALE GENOMIC DNA]</scope>
    <source>
        <strain evidence="5 6">MCA 4658</strain>
    </source>
</reference>
<dbReference type="InterPro" id="IPR013863">
    <property type="entry name" value="VID27_C"/>
</dbReference>
<dbReference type="Pfam" id="PF17747">
    <property type="entry name" value="VID27_PH"/>
    <property type="match status" value="1"/>
</dbReference>
<feature type="domain" description="Vid27 PH-like" evidence="3">
    <location>
        <begin position="270"/>
        <end position="374"/>
    </location>
</feature>
<feature type="compositionally biased region" description="Basic residues" evidence="1">
    <location>
        <begin position="212"/>
        <end position="221"/>
    </location>
</feature>
<evidence type="ECO:0000259" key="3">
    <source>
        <dbReference type="Pfam" id="PF17747"/>
    </source>
</evidence>
<organism evidence="5 6">
    <name type="scientific">Ceraceosorus guamensis</name>
    <dbReference type="NCBI Taxonomy" id="1522189"/>
    <lineage>
        <taxon>Eukaryota</taxon>
        <taxon>Fungi</taxon>
        <taxon>Dikarya</taxon>
        <taxon>Basidiomycota</taxon>
        <taxon>Ustilaginomycotina</taxon>
        <taxon>Exobasidiomycetes</taxon>
        <taxon>Ceraceosorales</taxon>
        <taxon>Ceraceosoraceae</taxon>
        <taxon>Ceraceosorus</taxon>
    </lineage>
</organism>
<evidence type="ECO:0000259" key="4">
    <source>
        <dbReference type="Pfam" id="PF17748"/>
    </source>
</evidence>
<feature type="compositionally biased region" description="Low complexity" evidence="1">
    <location>
        <begin position="803"/>
        <end position="817"/>
    </location>
</feature>
<feature type="region of interest" description="Disordered" evidence="1">
    <location>
        <begin position="155"/>
        <end position="255"/>
    </location>
</feature>
<gene>
    <name evidence="5" type="ORF">IE81DRAFT_341855</name>
</gene>
<dbReference type="InParanoid" id="A0A316VW91"/>
<name>A0A316VW91_9BASI</name>
<feature type="compositionally biased region" description="Low complexity" evidence="1">
    <location>
        <begin position="231"/>
        <end position="244"/>
    </location>
</feature>
<dbReference type="RefSeq" id="XP_025368869.1">
    <property type="nucleotide sequence ID" value="XM_025515671.1"/>
</dbReference>
<feature type="compositionally biased region" description="Acidic residues" evidence="1">
    <location>
        <begin position="422"/>
        <end position="442"/>
    </location>
</feature>
<dbReference type="InterPro" id="IPR011044">
    <property type="entry name" value="Quino_amine_DH_bsu"/>
</dbReference>